<dbReference type="PANTHER" id="PTHR35446">
    <property type="entry name" value="SI:CH211-175M2.5"/>
    <property type="match status" value="1"/>
</dbReference>
<dbReference type="NCBIfam" id="TIGR01926">
    <property type="entry name" value="peroxid_rel"/>
    <property type="match status" value="1"/>
</dbReference>
<proteinExistence type="predicted"/>
<sequence>MAWIKTIPYDEAVGKLKMLYDRVKGPDNNVDNIMMMHSLRPHSMEGHMAIYKYVLHHTGNTVPKWFLETLGVWVSRLNDCDYCVEHHFSGLKRLLQDDAKADALRAAIEARNIDAAPLDEAQRLAMDYARQLTRDPGGMTHDIVLQMRAAGYTDGEVLEINQVTAYFNYANRTVLGLGCSTKGDILGLSPNKSDNPDDWSHT</sequence>
<name>A0ABX0W8X7_9RHOB</name>
<protein>
    <submittedName>
        <fullName evidence="1">Alkylhydroperoxidase</fullName>
    </submittedName>
</protein>
<dbReference type="SUPFAM" id="SSF69118">
    <property type="entry name" value="AhpD-like"/>
    <property type="match status" value="1"/>
</dbReference>
<dbReference type="EMBL" id="QHLQ01000007">
    <property type="protein sequence ID" value="NIZ61145.1"/>
    <property type="molecule type" value="Genomic_DNA"/>
</dbReference>
<evidence type="ECO:0000313" key="1">
    <source>
        <dbReference type="EMBL" id="NIZ61145.1"/>
    </source>
</evidence>
<organism evidence="1 2">
    <name type="scientific">Parasedimentitalea denitrificans</name>
    <dbReference type="NCBI Taxonomy" id="2211118"/>
    <lineage>
        <taxon>Bacteria</taxon>
        <taxon>Pseudomonadati</taxon>
        <taxon>Pseudomonadota</taxon>
        <taxon>Alphaproteobacteria</taxon>
        <taxon>Rhodobacterales</taxon>
        <taxon>Paracoccaceae</taxon>
        <taxon>Parasedimentitalea</taxon>
    </lineage>
</organism>
<dbReference type="Gene3D" id="1.20.1290.10">
    <property type="entry name" value="AhpD-like"/>
    <property type="match status" value="1"/>
</dbReference>
<dbReference type="InterPro" id="IPR029032">
    <property type="entry name" value="AhpD-like"/>
</dbReference>
<accession>A0ABX0W8X7</accession>
<keyword evidence="2" id="KW-1185">Reference proteome</keyword>
<dbReference type="PANTHER" id="PTHR35446:SF2">
    <property type="entry name" value="CARBOXYMUCONOLACTONE DECARBOXYLASE-LIKE DOMAIN-CONTAINING PROTEIN"/>
    <property type="match status" value="1"/>
</dbReference>
<dbReference type="RefSeq" id="WP_167683710.1">
    <property type="nucleotide sequence ID" value="NZ_QHLQ01000007.1"/>
</dbReference>
<dbReference type="Proteomes" id="UP001429564">
    <property type="component" value="Unassembled WGS sequence"/>
</dbReference>
<reference evidence="1 2" key="1">
    <citation type="submission" date="2018-05" db="EMBL/GenBank/DDBJ databases">
        <authorList>
            <person name="Zhang Y.-J."/>
        </authorList>
    </citation>
    <scope>NUCLEOTIDE SEQUENCE [LARGE SCALE GENOMIC DNA]</scope>
    <source>
        <strain evidence="1 2">CY04</strain>
    </source>
</reference>
<evidence type="ECO:0000313" key="2">
    <source>
        <dbReference type="Proteomes" id="UP001429564"/>
    </source>
</evidence>
<dbReference type="InterPro" id="IPR010195">
    <property type="entry name" value="Uncharacterised_peroxidase-rel"/>
</dbReference>
<comment type="caution">
    <text evidence="1">The sequence shown here is derived from an EMBL/GenBank/DDBJ whole genome shotgun (WGS) entry which is preliminary data.</text>
</comment>
<gene>
    <name evidence="1" type="ORF">DL239_09165</name>
</gene>